<protein>
    <submittedName>
        <fullName evidence="1">Uncharacterized protein</fullName>
    </submittedName>
</protein>
<dbReference type="AlphaFoldDB" id="A0A5E4SRP0"/>
<evidence type="ECO:0000313" key="1">
    <source>
        <dbReference type="EMBL" id="VVD78410.1"/>
    </source>
</evidence>
<accession>A0A5E4SRP0</accession>
<evidence type="ECO:0000313" key="2">
    <source>
        <dbReference type="Proteomes" id="UP000343335"/>
    </source>
</evidence>
<organism evidence="1 2">
    <name type="scientific">Pandoraea commovens</name>
    <dbReference type="NCBI Taxonomy" id="2508289"/>
    <lineage>
        <taxon>Bacteria</taxon>
        <taxon>Pseudomonadati</taxon>
        <taxon>Pseudomonadota</taxon>
        <taxon>Betaproteobacteria</taxon>
        <taxon>Burkholderiales</taxon>
        <taxon>Burkholderiaceae</taxon>
        <taxon>Pandoraea</taxon>
    </lineage>
</organism>
<reference evidence="1 2" key="1">
    <citation type="submission" date="2019-08" db="EMBL/GenBank/DDBJ databases">
        <authorList>
            <person name="Peeters C."/>
        </authorList>
    </citation>
    <scope>NUCLEOTIDE SEQUENCE [LARGE SCALE GENOMIC DNA]</scope>
    <source>
        <strain evidence="1 2">LMG 31010</strain>
    </source>
</reference>
<proteinExistence type="predicted"/>
<dbReference type="EMBL" id="CABPSA010000001">
    <property type="protein sequence ID" value="VVD78410.1"/>
    <property type="molecule type" value="Genomic_DNA"/>
</dbReference>
<name>A0A5E4SRP0_9BURK</name>
<gene>
    <name evidence="1" type="ORF">PCO31010_01008</name>
</gene>
<dbReference type="Proteomes" id="UP000343335">
    <property type="component" value="Unassembled WGS sequence"/>
</dbReference>
<sequence>MRPPGTPRPHWRMPFKLRNARRGLNSQERTDVLEAQIVIQTLSHIENFVCKVAHLLEIRVREFWRNGFGVFLICCDHAEREEAFGQAVQPVWKSHPSTPA</sequence>